<dbReference type="AlphaFoldDB" id="A0A9W4XDG0"/>
<gene>
    <name evidence="6" type="ORF">CANVERA_P2773</name>
</gene>
<dbReference type="SUPFAM" id="SSF54495">
    <property type="entry name" value="UBC-like"/>
    <property type="match status" value="1"/>
</dbReference>
<sequence>MSTQATKRLNKEYKTIQNNPIPHINVRANYENILECHYIISPPSHPYADGQFHGILRFPPEYPFKPPSIIMITPNGRFEVNTRLCLSMSDYHVDTWNPAWSVSTILIGLMSFMLGNESTTGSISTTDSIKVKLARNSKKWNNESNLKFKKIFPELYKSNQIEIEEEEKKKLQLENELNKEEPIDLSKLDPEDRIRYLELESNHGNLNFRPILLGTSGILLATIVFLLMKLKN</sequence>
<evidence type="ECO:0000313" key="7">
    <source>
        <dbReference type="Proteomes" id="UP001152885"/>
    </source>
</evidence>
<dbReference type="FunFam" id="3.10.110.10:FF:000109">
    <property type="entry name" value="Ubiquitin-conjugating enzyme E2 J2-like"/>
    <property type="match status" value="1"/>
</dbReference>
<evidence type="ECO:0000313" key="6">
    <source>
        <dbReference type="EMBL" id="CAI5758260.1"/>
    </source>
</evidence>
<evidence type="ECO:0000259" key="5">
    <source>
        <dbReference type="PROSITE" id="PS50127"/>
    </source>
</evidence>
<keyword evidence="3" id="KW-0067">ATP-binding</keyword>
<evidence type="ECO:0000256" key="1">
    <source>
        <dbReference type="ARBA" id="ARBA00022741"/>
    </source>
</evidence>
<comment type="caution">
    <text evidence="6">The sequence shown here is derived from an EMBL/GenBank/DDBJ whole genome shotgun (WGS) entry which is preliminary data.</text>
</comment>
<organism evidence="6 7">
    <name type="scientific">Candida verbasci</name>
    <dbReference type="NCBI Taxonomy" id="1227364"/>
    <lineage>
        <taxon>Eukaryota</taxon>
        <taxon>Fungi</taxon>
        <taxon>Dikarya</taxon>
        <taxon>Ascomycota</taxon>
        <taxon>Saccharomycotina</taxon>
        <taxon>Pichiomycetes</taxon>
        <taxon>Debaryomycetaceae</taxon>
        <taxon>Candida/Lodderomyces clade</taxon>
        <taxon>Candida</taxon>
    </lineage>
</organism>
<keyword evidence="2" id="KW-0833">Ubl conjugation pathway</keyword>
<dbReference type="CDD" id="cd23799">
    <property type="entry name" value="UBCc_UBE2J"/>
    <property type="match status" value="1"/>
</dbReference>
<evidence type="ECO:0000256" key="3">
    <source>
        <dbReference type="ARBA" id="ARBA00022840"/>
    </source>
</evidence>
<accession>A0A9W4XDG0</accession>
<feature type="transmembrane region" description="Helical" evidence="4">
    <location>
        <begin position="211"/>
        <end position="228"/>
    </location>
</feature>
<evidence type="ECO:0000256" key="2">
    <source>
        <dbReference type="ARBA" id="ARBA00022786"/>
    </source>
</evidence>
<dbReference type="OrthoDB" id="1158011at2759"/>
<dbReference type="InterPro" id="IPR016135">
    <property type="entry name" value="UBQ-conjugating_enzyme/RWD"/>
</dbReference>
<feature type="domain" description="UBC core" evidence="5">
    <location>
        <begin position="4"/>
        <end position="161"/>
    </location>
</feature>
<keyword evidence="7" id="KW-1185">Reference proteome</keyword>
<keyword evidence="4" id="KW-0812">Transmembrane</keyword>
<dbReference type="SMART" id="SM00212">
    <property type="entry name" value="UBCc"/>
    <property type="match status" value="1"/>
</dbReference>
<keyword evidence="4" id="KW-0472">Membrane</keyword>
<dbReference type="InterPro" id="IPR000608">
    <property type="entry name" value="UBC"/>
</dbReference>
<name>A0A9W4XDG0_9ASCO</name>
<dbReference type="InterPro" id="IPR050113">
    <property type="entry name" value="Ub_conjugating_enzyme"/>
</dbReference>
<keyword evidence="1" id="KW-0547">Nucleotide-binding</keyword>
<dbReference type="GO" id="GO:0005524">
    <property type="term" value="F:ATP binding"/>
    <property type="evidence" value="ECO:0007669"/>
    <property type="project" value="UniProtKB-KW"/>
</dbReference>
<dbReference type="EMBL" id="CANTUO010000002">
    <property type="protein sequence ID" value="CAI5758260.1"/>
    <property type="molecule type" value="Genomic_DNA"/>
</dbReference>
<reference evidence="6" key="1">
    <citation type="submission" date="2022-12" db="EMBL/GenBank/DDBJ databases">
        <authorList>
            <person name="Brejova B."/>
        </authorList>
    </citation>
    <scope>NUCLEOTIDE SEQUENCE</scope>
</reference>
<protein>
    <recommendedName>
        <fullName evidence="5">UBC core domain-containing protein</fullName>
    </recommendedName>
</protein>
<dbReference type="Proteomes" id="UP001152885">
    <property type="component" value="Unassembled WGS sequence"/>
</dbReference>
<dbReference type="Pfam" id="PF00179">
    <property type="entry name" value="UQ_con"/>
    <property type="match status" value="1"/>
</dbReference>
<dbReference type="PROSITE" id="PS50127">
    <property type="entry name" value="UBC_2"/>
    <property type="match status" value="1"/>
</dbReference>
<evidence type="ECO:0000256" key="4">
    <source>
        <dbReference type="SAM" id="Phobius"/>
    </source>
</evidence>
<proteinExistence type="predicted"/>
<keyword evidence="4" id="KW-1133">Transmembrane helix</keyword>
<dbReference type="Gene3D" id="3.10.110.10">
    <property type="entry name" value="Ubiquitin Conjugating Enzyme"/>
    <property type="match status" value="1"/>
</dbReference>
<dbReference type="PANTHER" id="PTHR24067">
    <property type="entry name" value="UBIQUITIN-CONJUGATING ENZYME E2"/>
    <property type="match status" value="1"/>
</dbReference>